<organism evidence="1">
    <name type="scientific">Arundo donax</name>
    <name type="common">Giant reed</name>
    <name type="synonym">Donax arundinaceus</name>
    <dbReference type="NCBI Taxonomy" id="35708"/>
    <lineage>
        <taxon>Eukaryota</taxon>
        <taxon>Viridiplantae</taxon>
        <taxon>Streptophyta</taxon>
        <taxon>Embryophyta</taxon>
        <taxon>Tracheophyta</taxon>
        <taxon>Spermatophyta</taxon>
        <taxon>Magnoliopsida</taxon>
        <taxon>Liliopsida</taxon>
        <taxon>Poales</taxon>
        <taxon>Poaceae</taxon>
        <taxon>PACMAD clade</taxon>
        <taxon>Arundinoideae</taxon>
        <taxon>Arundineae</taxon>
        <taxon>Arundo</taxon>
    </lineage>
</organism>
<reference evidence="1" key="1">
    <citation type="submission" date="2014-09" db="EMBL/GenBank/DDBJ databases">
        <authorList>
            <person name="Magalhaes I.L.F."/>
            <person name="Oliveira U."/>
            <person name="Santos F.R."/>
            <person name="Vidigal T.H.D.A."/>
            <person name="Brescovit A.D."/>
            <person name="Santos A.J."/>
        </authorList>
    </citation>
    <scope>NUCLEOTIDE SEQUENCE</scope>
    <source>
        <tissue evidence="1">Shoot tissue taken approximately 20 cm above the soil surface</tissue>
    </source>
</reference>
<protein>
    <submittedName>
        <fullName evidence="1">Uncharacterized protein</fullName>
    </submittedName>
</protein>
<accession>A0A0A8ZBA9</accession>
<evidence type="ECO:0000313" key="1">
    <source>
        <dbReference type="EMBL" id="JAD36689.1"/>
    </source>
</evidence>
<sequence>MSCLLWKRCLGILGL</sequence>
<dbReference type="EMBL" id="GBRH01261206">
    <property type="protein sequence ID" value="JAD36689.1"/>
    <property type="molecule type" value="Transcribed_RNA"/>
</dbReference>
<name>A0A0A8ZBA9_ARUDO</name>
<proteinExistence type="predicted"/>
<reference evidence="1" key="2">
    <citation type="journal article" date="2015" name="Data Brief">
        <title>Shoot transcriptome of the giant reed, Arundo donax.</title>
        <authorList>
            <person name="Barrero R.A."/>
            <person name="Guerrero F.D."/>
            <person name="Moolhuijzen P."/>
            <person name="Goolsby J.A."/>
            <person name="Tidwell J."/>
            <person name="Bellgard S.E."/>
            <person name="Bellgard M.I."/>
        </authorList>
    </citation>
    <scope>NUCLEOTIDE SEQUENCE</scope>
    <source>
        <tissue evidence="1">Shoot tissue taken approximately 20 cm above the soil surface</tissue>
    </source>
</reference>